<sequence length="61" mass="7097">SSSEPIEEDYLCLKWEASIAAFRASGEKATKWCNANQVNRRQLYSWMCVLDRENKVLDWVG</sequence>
<comment type="caution">
    <text evidence="1">The sequence shown here is derived from an EMBL/GenBank/DDBJ whole genome shotgun (WGS) entry which is preliminary data.</text>
</comment>
<reference evidence="1 2" key="1">
    <citation type="submission" date="2024-09" db="EMBL/GenBank/DDBJ databases">
        <authorList>
            <person name="Makale K.P.P."/>
            <person name="Makhzoum A."/>
            <person name="Rantong G."/>
            <person name="Rahube T.O."/>
        </authorList>
    </citation>
    <scope>NUCLEOTIDE SEQUENCE [LARGE SCALE GENOMIC DNA]</scope>
    <source>
        <strain evidence="1 2">KM_D13</strain>
    </source>
</reference>
<evidence type="ECO:0000313" key="1">
    <source>
        <dbReference type="EMBL" id="MFB0847533.1"/>
    </source>
</evidence>
<name>A0ABV4VD13_9BACL</name>
<dbReference type="Proteomes" id="UP001575622">
    <property type="component" value="Unassembled WGS sequence"/>
</dbReference>
<keyword evidence="2" id="KW-1185">Reference proteome</keyword>
<proteinExistence type="predicted"/>
<protein>
    <submittedName>
        <fullName evidence="1">Uncharacterized protein</fullName>
    </submittedName>
</protein>
<feature type="non-terminal residue" evidence="1">
    <location>
        <position position="1"/>
    </location>
</feature>
<dbReference type="NCBIfam" id="NF047593">
    <property type="entry name" value="IS66_ISAeme5_TnpA"/>
    <property type="match status" value="1"/>
</dbReference>
<accession>A0ABV4VD13</accession>
<evidence type="ECO:0000313" key="2">
    <source>
        <dbReference type="Proteomes" id="UP001575622"/>
    </source>
</evidence>
<organism evidence="1 2">
    <name type="scientific">Paenibacillus oleatilyticus</name>
    <dbReference type="NCBI Taxonomy" id="2594886"/>
    <lineage>
        <taxon>Bacteria</taxon>
        <taxon>Bacillati</taxon>
        <taxon>Bacillota</taxon>
        <taxon>Bacilli</taxon>
        <taxon>Bacillales</taxon>
        <taxon>Paenibacillaceae</taxon>
        <taxon>Paenibacillus</taxon>
    </lineage>
</organism>
<dbReference type="EMBL" id="JBHDLN010000048">
    <property type="protein sequence ID" value="MFB0847533.1"/>
    <property type="molecule type" value="Genomic_DNA"/>
</dbReference>
<gene>
    <name evidence="1" type="ORF">ACEU3E_35895</name>
</gene>